<dbReference type="EMBL" id="UINC01179587">
    <property type="protein sequence ID" value="SVD88337.1"/>
    <property type="molecule type" value="Genomic_DNA"/>
</dbReference>
<name>A0A382YYJ3_9ZZZZ</name>
<evidence type="ECO:0000313" key="1">
    <source>
        <dbReference type="EMBL" id="SVD88337.1"/>
    </source>
</evidence>
<dbReference type="SUPFAM" id="SSF55154">
    <property type="entry name" value="CYTH-like phosphatases"/>
    <property type="match status" value="1"/>
</dbReference>
<reference evidence="1" key="1">
    <citation type="submission" date="2018-05" db="EMBL/GenBank/DDBJ databases">
        <authorList>
            <person name="Lanie J.A."/>
            <person name="Ng W.-L."/>
            <person name="Kazmierczak K.M."/>
            <person name="Andrzejewski T.M."/>
            <person name="Davidsen T.M."/>
            <person name="Wayne K.J."/>
            <person name="Tettelin H."/>
            <person name="Glass J.I."/>
            <person name="Rusch D."/>
            <person name="Podicherti R."/>
            <person name="Tsui H.-C.T."/>
            <person name="Winkler M.E."/>
        </authorList>
    </citation>
    <scope>NUCLEOTIDE SEQUENCE</scope>
</reference>
<protein>
    <recommendedName>
        <fullName evidence="2">CYTH domain-containing protein</fullName>
    </recommendedName>
</protein>
<gene>
    <name evidence="1" type="ORF">METZ01_LOCUS441191</name>
</gene>
<dbReference type="AlphaFoldDB" id="A0A382YYJ3"/>
<sequence length="53" mass="6246">MADNLRFTEIEHKFLVDEQFDLARFRNILADLGPTKTASLRVRDRYYLTDGGR</sequence>
<dbReference type="InterPro" id="IPR033469">
    <property type="entry name" value="CYTH-like_dom_sf"/>
</dbReference>
<proteinExistence type="predicted"/>
<evidence type="ECO:0008006" key="2">
    <source>
        <dbReference type="Google" id="ProtNLM"/>
    </source>
</evidence>
<organism evidence="1">
    <name type="scientific">marine metagenome</name>
    <dbReference type="NCBI Taxonomy" id="408172"/>
    <lineage>
        <taxon>unclassified sequences</taxon>
        <taxon>metagenomes</taxon>
        <taxon>ecological metagenomes</taxon>
    </lineage>
</organism>
<feature type="non-terminal residue" evidence="1">
    <location>
        <position position="53"/>
    </location>
</feature>
<accession>A0A382YYJ3</accession>